<comment type="caution">
    <text evidence="2">The sequence shown here is derived from an EMBL/GenBank/DDBJ whole genome shotgun (WGS) entry which is preliminary data.</text>
</comment>
<feature type="coiled-coil region" evidence="1">
    <location>
        <begin position="136"/>
        <end position="163"/>
    </location>
</feature>
<accession>A0ABY2WXQ3</accession>
<proteinExistence type="predicted"/>
<dbReference type="RefSeq" id="WP_138866001.1">
    <property type="nucleotide sequence ID" value="NZ_VCPC01000010.1"/>
</dbReference>
<dbReference type="Proteomes" id="UP001191082">
    <property type="component" value="Unassembled WGS sequence"/>
</dbReference>
<feature type="coiled-coil region" evidence="1">
    <location>
        <begin position="228"/>
        <end position="255"/>
    </location>
</feature>
<feature type="coiled-coil region" evidence="1">
    <location>
        <begin position="443"/>
        <end position="507"/>
    </location>
</feature>
<sequence length="670" mass="70240">MPEIEQALIVRMEATLNTLEKQMTRALKVTGDTATGIQGRFDQMGDRVAANANRAAKGITSMNRSAGASRFVLQNTANQLGDIAVQISGGTSAARAMSQQLPQMFGGFSSLGGALGVVGPLLGTVAAIGIPVAIALASMGEEAASLDERLKALEKSIAALKSAQSLDGLSAGSLVTEYGDLADEAREVFEINRKIASLRANSAMSDVTRGFAGRVGVEGVLGFGPTEIREMEATIASLEDELDGLNKASQMSDAQMAAAFARIPEIRESLGGLKSARAEFDALAESLGITKEEAREFSALLAVAGQAKGPRDAADATAEMLVYLESVIGRTGEATEDGKALRDAIAEAAVQFFELAKIDIASTIAEGTAEAGRLKAELAAALALFNQTQLAGSKVYSGRGGDPRKMDDQYTREMGYQDVDALIAKYTPRTSTRGGGGGADKALTEAKRLFESTRTEAEKYAAEMERINELHRQFPEIVTAEVRDRAVEALNEGVSKLSDAARTLENALEDMFVSIVDGSASAKDAVASLLQEMSRLLAHSAFKSLGVGKVFDGFFDGLFKPRAGGGTVSAGASYMVGEAGPEPFFPKVDGRVLSVAQAQAALRGGSQRAAGGSVHVSVGVDRDGNLVPVIEKVSGNIAARTVQAGIRQYDRGPARATMRDVMTNPRVVSR</sequence>
<dbReference type="EMBL" id="VCPC01000010">
    <property type="protein sequence ID" value="TMV07317.1"/>
    <property type="molecule type" value="Genomic_DNA"/>
</dbReference>
<keyword evidence="3" id="KW-1185">Reference proteome</keyword>
<evidence type="ECO:0000256" key="1">
    <source>
        <dbReference type="SAM" id="Coils"/>
    </source>
</evidence>
<evidence type="ECO:0000313" key="3">
    <source>
        <dbReference type="Proteomes" id="UP001191082"/>
    </source>
</evidence>
<protein>
    <submittedName>
        <fullName evidence="2">Uncharacterized protein</fullName>
    </submittedName>
</protein>
<keyword evidence="1" id="KW-0175">Coiled coil</keyword>
<name>A0ABY2WXQ3_9RHOB</name>
<evidence type="ECO:0000313" key="2">
    <source>
        <dbReference type="EMBL" id="TMV07317.1"/>
    </source>
</evidence>
<organism evidence="2 3">
    <name type="scientific">Arenibacterium halophilum</name>
    <dbReference type="NCBI Taxonomy" id="2583821"/>
    <lineage>
        <taxon>Bacteria</taxon>
        <taxon>Pseudomonadati</taxon>
        <taxon>Pseudomonadota</taxon>
        <taxon>Alphaproteobacteria</taxon>
        <taxon>Rhodobacterales</taxon>
        <taxon>Paracoccaceae</taxon>
        <taxon>Arenibacterium</taxon>
    </lineage>
</organism>
<gene>
    <name evidence="2" type="ORF">FGK64_21945</name>
</gene>
<reference evidence="2 3" key="1">
    <citation type="submission" date="2019-05" db="EMBL/GenBank/DDBJ databases">
        <title>Marivita sp. nov. isolated from sea sediment.</title>
        <authorList>
            <person name="Kim W."/>
        </authorList>
    </citation>
    <scope>NUCLEOTIDE SEQUENCE [LARGE SCALE GENOMIC DNA]</scope>
    <source>
        <strain evidence="2 3">CAU 1492</strain>
    </source>
</reference>